<dbReference type="Pfam" id="PF03401">
    <property type="entry name" value="TctC"/>
    <property type="match status" value="1"/>
</dbReference>
<dbReference type="PIRSF" id="PIRSF017082">
    <property type="entry name" value="YflP"/>
    <property type="match status" value="1"/>
</dbReference>
<comment type="similarity">
    <text evidence="1">Belongs to the UPF0065 (bug) family.</text>
</comment>
<organism evidence="2 3">
    <name type="scientific">Polaromonas naphthalenivorans (strain CJ2)</name>
    <dbReference type="NCBI Taxonomy" id="365044"/>
    <lineage>
        <taxon>Bacteria</taxon>
        <taxon>Pseudomonadati</taxon>
        <taxon>Pseudomonadota</taxon>
        <taxon>Betaproteobacteria</taxon>
        <taxon>Burkholderiales</taxon>
        <taxon>Comamonadaceae</taxon>
        <taxon>Polaromonas</taxon>
    </lineage>
</organism>
<evidence type="ECO:0000256" key="1">
    <source>
        <dbReference type="ARBA" id="ARBA00006987"/>
    </source>
</evidence>
<keyword evidence="2" id="KW-0614">Plasmid</keyword>
<name>A1VWK5_POLNA</name>
<evidence type="ECO:0000313" key="2">
    <source>
        <dbReference type="EMBL" id="ABM40033.1"/>
    </source>
</evidence>
<dbReference type="KEGG" id="pna:Pnap_4611"/>
<gene>
    <name evidence="2" type="ordered locus">Pnap_4611</name>
</gene>
<reference evidence="3" key="1">
    <citation type="journal article" date="2009" name="Environ. Microbiol.">
        <title>The genome of Polaromonas naphthalenivorans strain CJ2, isolated from coal tar-contaminated sediment, reveals physiological and metabolic versatility and evolution through extensive horizontal gene transfer.</title>
        <authorList>
            <person name="Yagi J.M."/>
            <person name="Sims D."/>
            <person name="Brettin T."/>
            <person name="Bruce D."/>
            <person name="Madsen E.L."/>
        </authorList>
    </citation>
    <scope>NUCLEOTIDE SEQUENCE [LARGE SCALE GENOMIC DNA]</scope>
    <source>
        <strain evidence="3">CJ2</strain>
        <plasmid evidence="3">Plasmid pPNAP04</plasmid>
    </source>
</reference>
<dbReference type="EMBL" id="CP000533">
    <property type="protein sequence ID" value="ABM40033.1"/>
    <property type="molecule type" value="Genomic_DNA"/>
</dbReference>
<dbReference type="Gene3D" id="3.40.190.150">
    <property type="entry name" value="Bordetella uptake gene, domain 1"/>
    <property type="match status" value="1"/>
</dbReference>
<dbReference type="AlphaFoldDB" id="A1VWK5"/>
<dbReference type="InterPro" id="IPR005064">
    <property type="entry name" value="BUG"/>
</dbReference>
<dbReference type="Gene3D" id="3.40.190.10">
    <property type="entry name" value="Periplasmic binding protein-like II"/>
    <property type="match status" value="1"/>
</dbReference>
<proteinExistence type="inferred from homology"/>
<dbReference type="CDD" id="cd13578">
    <property type="entry name" value="PBP2_Bug27"/>
    <property type="match status" value="1"/>
</dbReference>
<dbReference type="PANTHER" id="PTHR42928">
    <property type="entry name" value="TRICARBOXYLATE-BINDING PROTEIN"/>
    <property type="match status" value="1"/>
</dbReference>
<dbReference type="SUPFAM" id="SSF53850">
    <property type="entry name" value="Periplasmic binding protein-like II"/>
    <property type="match status" value="1"/>
</dbReference>
<sequence>MCSESFAHSNRSPRAAIETVDKMMKLKIANLALLAAALAGLLPWSGACAQSYPSRPLQLVIPFPPGGATDIVGRLVGRKLGEHLGQPVVIENKAGAGTVVGAAFVAKAPADGYTLLISSGSTFTVNPALNPKLPYDPVKSFEPIGLAARVPLILIANRELPVNNLKQLIAAVRGTPDKYVYGSFGSGTTGHFAGELMWSALGIKLLHIPYKGSAPAMSDLIGGQIPFTVDTVAASLPQLKAGKIKAIAVTGATRATQLPNVPTVAESGFPGFSADSWLAVVAPRGLTADVKAKLQKALAETMADAEIRDKLIANGLQPAYEPAAAVAARIEDELPRMRAVAQRANIRAE</sequence>
<evidence type="ECO:0000313" key="3">
    <source>
        <dbReference type="Proteomes" id="UP000000644"/>
    </source>
</evidence>
<keyword evidence="3" id="KW-1185">Reference proteome</keyword>
<geneLocation type="plasmid" evidence="2 3">
    <name>pPNAP04</name>
</geneLocation>
<accession>A1VWK5</accession>
<dbReference type="PANTHER" id="PTHR42928:SF5">
    <property type="entry name" value="BLR1237 PROTEIN"/>
    <property type="match status" value="1"/>
</dbReference>
<protein>
    <submittedName>
        <fullName evidence="2">Uncharacterized protein UPF0065</fullName>
    </submittedName>
</protein>
<dbReference type="HOGENOM" id="CLU_045683_0_0_4"/>
<dbReference type="Proteomes" id="UP000000644">
    <property type="component" value="Plasmid pPNAP04"/>
</dbReference>
<dbReference type="InterPro" id="IPR042100">
    <property type="entry name" value="Bug_dom1"/>
</dbReference>